<proteinExistence type="inferred from homology"/>
<dbReference type="EMBL" id="AAZO01005688">
    <property type="status" value="NOT_ANNOTATED_CDS"/>
    <property type="molecule type" value="Genomic_DNA"/>
</dbReference>
<dbReference type="Pfam" id="PF03148">
    <property type="entry name" value="Tektin"/>
    <property type="match status" value="1"/>
</dbReference>
<evidence type="ECO:0000256" key="3">
    <source>
        <dbReference type="RuleBase" id="RU367040"/>
    </source>
</evidence>
<dbReference type="GO" id="GO:0005634">
    <property type="term" value="C:nucleus"/>
    <property type="evidence" value="ECO:0007669"/>
    <property type="project" value="TreeGrafter"/>
</dbReference>
<dbReference type="RefSeq" id="XP_002430254.1">
    <property type="nucleotide sequence ID" value="XM_002430209.1"/>
</dbReference>
<dbReference type="HOGENOM" id="CLU_033588_0_0_1"/>
<name>E0VVW0_PEDHC</name>
<dbReference type="VEuPathDB" id="VectorBase:PHUM468400"/>
<dbReference type="PANTHER" id="PTHR19960">
    <property type="entry name" value="TEKTIN"/>
    <property type="match status" value="1"/>
</dbReference>
<evidence type="ECO:0000313" key="7">
    <source>
        <dbReference type="Proteomes" id="UP000009046"/>
    </source>
</evidence>
<dbReference type="GO" id="GO:0005930">
    <property type="term" value="C:axoneme"/>
    <property type="evidence" value="ECO:0007669"/>
    <property type="project" value="UniProtKB-SubCell"/>
</dbReference>
<comment type="subcellular location">
    <subcellularLocation>
        <location evidence="3">Cytoplasm</location>
        <location evidence="3">Cytoskeleton</location>
        <location evidence="3">Cilium axoneme</location>
    </subcellularLocation>
</comment>
<dbReference type="PANTHER" id="PTHR19960:SF7">
    <property type="entry name" value="TEKTIN"/>
    <property type="match status" value="1"/>
</dbReference>
<organism>
    <name type="scientific">Pediculus humanus subsp. corporis</name>
    <name type="common">Body louse</name>
    <dbReference type="NCBI Taxonomy" id="121224"/>
    <lineage>
        <taxon>Eukaryota</taxon>
        <taxon>Metazoa</taxon>
        <taxon>Ecdysozoa</taxon>
        <taxon>Arthropoda</taxon>
        <taxon>Hexapoda</taxon>
        <taxon>Insecta</taxon>
        <taxon>Pterygota</taxon>
        <taxon>Neoptera</taxon>
        <taxon>Paraneoptera</taxon>
        <taxon>Psocodea</taxon>
        <taxon>Troctomorpha</taxon>
        <taxon>Phthiraptera</taxon>
        <taxon>Anoplura</taxon>
        <taxon>Pediculidae</taxon>
        <taxon>Pediculus</taxon>
    </lineage>
</organism>
<reference evidence="5" key="2">
    <citation type="submission" date="2007-04" db="EMBL/GenBank/DDBJ databases">
        <title>The genome of the human body louse.</title>
        <authorList>
            <consortium name="The Human Body Louse Genome Consortium"/>
            <person name="Kirkness E."/>
            <person name="Walenz B."/>
            <person name="Hass B."/>
            <person name="Bruggner R."/>
            <person name="Strausberg R."/>
        </authorList>
    </citation>
    <scope>NUCLEOTIDE SEQUENCE</scope>
    <source>
        <strain evidence="5">USDA</strain>
    </source>
</reference>
<reference evidence="6" key="3">
    <citation type="submission" date="2021-02" db="UniProtKB">
        <authorList>
            <consortium name="EnsemblMetazoa"/>
        </authorList>
    </citation>
    <scope>IDENTIFICATION</scope>
    <source>
        <strain evidence="6">USDA</strain>
    </source>
</reference>
<keyword evidence="3" id="KW-0966">Cell projection</keyword>
<keyword evidence="7" id="KW-1185">Reference proteome</keyword>
<dbReference type="OrthoDB" id="440745at2759"/>
<accession>E0VVW0</accession>
<dbReference type="AlphaFoldDB" id="E0VVW0"/>
<dbReference type="GO" id="GO:0015630">
    <property type="term" value="C:microtubule cytoskeleton"/>
    <property type="evidence" value="ECO:0007669"/>
    <property type="project" value="UniProtKB-UniRule"/>
</dbReference>
<dbReference type="STRING" id="121224.E0VVW0"/>
<keyword evidence="2" id="KW-0963">Cytoplasm</keyword>
<dbReference type="Proteomes" id="UP000009046">
    <property type="component" value="Unassembled WGS sequence"/>
</dbReference>
<dbReference type="KEGG" id="phu:Phum_PHUM468400"/>
<dbReference type="eggNOG" id="KOG2685">
    <property type="taxonomic scope" value="Eukaryota"/>
</dbReference>
<keyword evidence="4" id="KW-0175">Coiled coil</keyword>
<sequence length="430" mass="50162">MSYTISMAEKPIPHISEADWKAKIWNMKAVGQTKAENSYELRNDVRQTRNEAVIIRRWTNYHNNLKISDRLTEIRRWMNKLGGALQNLKLQSELLMADKFETEKEIEKYCCCLNTISECRFLRDSKNKLNLVNDNVGQELQSEIESLESTKKYLSEKCFSAWEQNNRITSLIYTLENDIADKGEALEIDLNVLKLDSTSASATYKPDVLRLPDKVLPIEVWLERAQANCTSADNECLTATKMRESLSLARERSRMDYLAQYEATNYALRKRSYETLRLKTELEYQKKNILDEMEKLSKELERLKMCKEETINYLKCAESRLESRNQRPANEATRDDAQIGLHEEVVKLRQTIEDLDAKIAKIKSTYNQMESYILELETEIKYQEQSIKLDDQALSIHESILQMIPISQIDKTIELFNMSKELPPEQPVVL</sequence>
<reference evidence="5" key="1">
    <citation type="submission" date="2007-04" db="EMBL/GenBank/DDBJ databases">
        <title>Annotation of Pediculus humanus corporis strain USDA.</title>
        <authorList>
            <person name="Kirkness E."/>
            <person name="Hannick L."/>
            <person name="Hass B."/>
            <person name="Bruggner R."/>
            <person name="Lawson D."/>
            <person name="Bidwell S."/>
            <person name="Joardar V."/>
            <person name="Caler E."/>
            <person name="Walenz B."/>
            <person name="Inman J."/>
            <person name="Schobel S."/>
            <person name="Galinsky K."/>
            <person name="Amedeo P."/>
            <person name="Strausberg R."/>
        </authorList>
    </citation>
    <scope>NUCLEOTIDE SEQUENCE</scope>
    <source>
        <strain evidence="5">USDA</strain>
    </source>
</reference>
<evidence type="ECO:0000313" key="5">
    <source>
        <dbReference type="EMBL" id="EEB17516.1"/>
    </source>
</evidence>
<dbReference type="InParanoid" id="E0VVW0"/>
<evidence type="ECO:0000256" key="4">
    <source>
        <dbReference type="SAM" id="Coils"/>
    </source>
</evidence>
<dbReference type="EMBL" id="DS235815">
    <property type="protein sequence ID" value="EEB17516.1"/>
    <property type="molecule type" value="Genomic_DNA"/>
</dbReference>
<evidence type="ECO:0000256" key="2">
    <source>
        <dbReference type="ARBA" id="ARBA00022490"/>
    </source>
</evidence>
<comment type="similarity">
    <text evidence="1 3">Belongs to the tektin family.</text>
</comment>
<keyword evidence="3" id="KW-0282">Flagellum</keyword>
<dbReference type="GO" id="GO:0060271">
    <property type="term" value="P:cilium assembly"/>
    <property type="evidence" value="ECO:0007669"/>
    <property type="project" value="UniProtKB-UniRule"/>
</dbReference>
<evidence type="ECO:0000256" key="1">
    <source>
        <dbReference type="ARBA" id="ARBA00007209"/>
    </source>
</evidence>
<gene>
    <name evidence="6" type="primary">8238891</name>
    <name evidence="5" type="ORF">Phum_PHUM468400</name>
</gene>
<feature type="coiled-coil region" evidence="4">
    <location>
        <begin position="279"/>
        <end position="310"/>
    </location>
</feature>
<dbReference type="GeneID" id="8238891"/>
<dbReference type="EnsemblMetazoa" id="PHUM468400-RA">
    <property type="protein sequence ID" value="PHUM468400-PA"/>
    <property type="gene ID" value="PHUM468400"/>
</dbReference>
<dbReference type="OMA" id="YAKQWEL"/>
<dbReference type="GO" id="GO:0060294">
    <property type="term" value="P:cilium movement involved in cell motility"/>
    <property type="evidence" value="ECO:0007669"/>
    <property type="project" value="UniProtKB-UniRule"/>
</dbReference>
<dbReference type="InterPro" id="IPR000435">
    <property type="entry name" value="Tektins"/>
</dbReference>
<evidence type="ECO:0000313" key="6">
    <source>
        <dbReference type="EnsemblMetazoa" id="PHUM468400-PA"/>
    </source>
</evidence>
<keyword evidence="3" id="KW-0969">Cilium</keyword>
<protein>
    <recommendedName>
        <fullName evidence="3">Tektin</fullName>
    </recommendedName>
</protein>
<dbReference type="InterPro" id="IPR048256">
    <property type="entry name" value="Tektin-like"/>
</dbReference>
<dbReference type="FunCoup" id="E0VVW0">
    <property type="interactions" value="78"/>
</dbReference>
<dbReference type="CTD" id="8238891"/>